<dbReference type="Proteomes" id="UP000424872">
    <property type="component" value="Plasmid pMSR2B"/>
</dbReference>
<sequence length="379" mass="42749">MKIVIINTLYYPYKVGGAEVSVQLLAEALVKKGHSVNIISIHEKNTDEEDTLNGVKINYLSNGNIYWGLKGEKKTKLQKLAWHIIDTYNFKIKKKVDNLIGKIKPDVVHTNNLSGISVAVWSVAKKYNAKIVHTSRDYYLLHPNSKLYKKGQHMKISDSSVRFWSYSKRVMSRQVDSYIGISDFIRKVHVSAGFFPEAKVHTIYNSINYSDESVVKANLSRENKKRVGFIGRLTKEKGFDIFCALAQKNPDAMFIAAGEFDGNGKKLKELADNCNVKTLGYCPVDDFMSQVDIVVLPIRWHEPFGRVVVEAFAAGKIVLTTRVGGVSELAQILPNIYFLEDIGNINELPDKVEIKSDDLSVFNVNFVADKYLQAFSEVL</sequence>
<keyword evidence="4" id="KW-0614">Plasmid</keyword>
<dbReference type="SUPFAM" id="SSF53756">
    <property type="entry name" value="UDP-Glycosyltransferase/glycogen phosphorylase"/>
    <property type="match status" value="1"/>
</dbReference>
<gene>
    <name evidence="4" type="ORF">CTZ24_24080</name>
    <name evidence="3" type="ORF">Q3404_12540</name>
</gene>
<dbReference type="Gene3D" id="3.40.50.2000">
    <property type="entry name" value="Glycogen Phosphorylase B"/>
    <property type="match status" value="2"/>
</dbReference>
<dbReference type="CDD" id="cd03823">
    <property type="entry name" value="GT4_ExpE7-like"/>
    <property type="match status" value="1"/>
</dbReference>
<reference evidence="5" key="1">
    <citation type="submission" date="2017-11" db="EMBL/GenBank/DDBJ databases">
        <title>Genome sequence of Pantoea sp. MSR2.</title>
        <authorList>
            <person name="Nascimento F.X."/>
        </authorList>
    </citation>
    <scope>NUCLEOTIDE SEQUENCE [LARGE SCALE GENOMIC DNA]</scope>
    <source>
        <strain evidence="5">MSR2</strain>
        <plasmid evidence="5">pmsr2b</plasmid>
    </source>
</reference>
<dbReference type="Pfam" id="PF13439">
    <property type="entry name" value="Glyco_transf_4"/>
    <property type="match status" value="1"/>
</dbReference>
<dbReference type="InterPro" id="IPR050194">
    <property type="entry name" value="Glycosyltransferase_grp1"/>
</dbReference>
<evidence type="ECO:0000313" key="5">
    <source>
        <dbReference type="Proteomes" id="UP000424872"/>
    </source>
</evidence>
<reference evidence="3" key="3">
    <citation type="submission" date="2023-07" db="EMBL/GenBank/DDBJ databases">
        <title>The extreme plant-growth-promoting properties of Pantoea phytobeneficialis PF55 revealed by functional and genomic analysis.</title>
        <authorList>
            <person name="Nascimento F.X."/>
            <person name="Marcio R.J."/>
        </authorList>
    </citation>
    <scope>NUCLEOTIDE SEQUENCE</scope>
    <source>
        <strain evidence="3">PF55</strain>
    </source>
</reference>
<dbReference type="AlphaFoldDB" id="A0AAP9HA00"/>
<reference evidence="4" key="2">
    <citation type="journal article" date="2020" name="Environ. Microbiol.">
        <title>The extreme plant-growth-promoting properties of Pantoea phytobeneficialis MSR2 revealed by functional and genomic analysis.</title>
        <authorList>
            <person name="Nascimento F.X."/>
            <person name="Hernandez A.G."/>
            <person name="Glick B.R."/>
            <person name="Rossi M.J."/>
        </authorList>
    </citation>
    <scope>NUCLEOTIDE SEQUENCE</scope>
    <source>
        <strain evidence="4">MSR2</strain>
    </source>
</reference>
<dbReference type="PANTHER" id="PTHR45947:SF3">
    <property type="entry name" value="SULFOQUINOVOSYL TRANSFERASE SQD2"/>
    <property type="match status" value="1"/>
</dbReference>
<feature type="domain" description="Glycosyl transferase family 1" evidence="1">
    <location>
        <begin position="216"/>
        <end position="331"/>
    </location>
</feature>
<dbReference type="Proteomes" id="UP001171299">
    <property type="component" value="Unassembled WGS sequence"/>
</dbReference>
<feature type="domain" description="Glycosyltransferase subfamily 4-like N-terminal" evidence="2">
    <location>
        <begin position="15"/>
        <end position="208"/>
    </location>
</feature>
<dbReference type="InterPro" id="IPR001296">
    <property type="entry name" value="Glyco_trans_1"/>
</dbReference>
<dbReference type="Pfam" id="PF00534">
    <property type="entry name" value="Glycos_transf_1"/>
    <property type="match status" value="1"/>
</dbReference>
<name>A0AAP9HA00_9GAMM</name>
<dbReference type="EMBL" id="JAUOOM010000011">
    <property type="protein sequence ID" value="MDO6407406.1"/>
    <property type="molecule type" value="Genomic_DNA"/>
</dbReference>
<dbReference type="GO" id="GO:0016757">
    <property type="term" value="F:glycosyltransferase activity"/>
    <property type="evidence" value="ECO:0007669"/>
    <property type="project" value="InterPro"/>
</dbReference>
<dbReference type="PANTHER" id="PTHR45947">
    <property type="entry name" value="SULFOQUINOVOSYL TRANSFERASE SQD2"/>
    <property type="match status" value="1"/>
</dbReference>
<organism evidence="4 5">
    <name type="scientific">Pantoea phytobeneficialis</name>
    <dbReference type="NCBI Taxonomy" id="2052056"/>
    <lineage>
        <taxon>Bacteria</taxon>
        <taxon>Pseudomonadati</taxon>
        <taxon>Pseudomonadota</taxon>
        <taxon>Gammaproteobacteria</taxon>
        <taxon>Enterobacterales</taxon>
        <taxon>Erwiniaceae</taxon>
        <taxon>Pantoea</taxon>
    </lineage>
</organism>
<dbReference type="RefSeq" id="WP_208726759.1">
    <property type="nucleotide sequence ID" value="NZ_CP024638.1"/>
</dbReference>
<evidence type="ECO:0000259" key="1">
    <source>
        <dbReference type="Pfam" id="PF00534"/>
    </source>
</evidence>
<accession>A0AAP9HA00</accession>
<geneLocation type="plasmid" evidence="4">
    <name>pMSR2B</name>
</geneLocation>
<evidence type="ECO:0000313" key="4">
    <source>
        <dbReference type="EMBL" id="QGR09545.1"/>
    </source>
</evidence>
<evidence type="ECO:0000313" key="6">
    <source>
        <dbReference type="Proteomes" id="UP001171299"/>
    </source>
</evidence>
<protein>
    <submittedName>
        <fullName evidence="3">Glycosyltransferase family 4 protein</fullName>
    </submittedName>
</protein>
<dbReference type="EMBL" id="CP024638">
    <property type="protein sequence ID" value="QGR09545.1"/>
    <property type="molecule type" value="Genomic_DNA"/>
</dbReference>
<dbReference type="KEGG" id="ppho:CTZ24_24080"/>
<geneLocation type="plasmid" evidence="5">
    <name>pmsr2b</name>
</geneLocation>
<proteinExistence type="predicted"/>
<keyword evidence="6" id="KW-1185">Reference proteome</keyword>
<dbReference type="InterPro" id="IPR028098">
    <property type="entry name" value="Glyco_trans_4-like_N"/>
</dbReference>
<evidence type="ECO:0000259" key="2">
    <source>
        <dbReference type="Pfam" id="PF13439"/>
    </source>
</evidence>
<evidence type="ECO:0000313" key="3">
    <source>
        <dbReference type="EMBL" id="MDO6407406.1"/>
    </source>
</evidence>